<name>A0A336N1K3_CULSO</name>
<dbReference type="VEuPathDB" id="VectorBase:CSON008659"/>
<reference evidence="1" key="1">
    <citation type="submission" date="2018-04" db="EMBL/GenBank/DDBJ databases">
        <authorList>
            <person name="Go L.Y."/>
            <person name="Mitchell J.A."/>
        </authorList>
    </citation>
    <scope>NUCLEOTIDE SEQUENCE</scope>
    <source>
        <tissue evidence="1">Whole organism</tissue>
    </source>
</reference>
<accession>A0A336N1K3</accession>
<proteinExistence type="predicted"/>
<sequence length="116" mass="12591">MAWSDPWLNEGYLSSDYNYISGHLSAIVDELPNCVYNEISCHTNHTHALNTEAAPMSSGTSSKIPKSISSLFSVSCDSISAFSSGSSSLFVLLPIEVYADIVIISFNLRSVSMQFS</sequence>
<protein>
    <submittedName>
        <fullName evidence="2">CSON008659 protein</fullName>
    </submittedName>
</protein>
<reference evidence="2" key="2">
    <citation type="submission" date="2018-07" db="EMBL/GenBank/DDBJ databases">
        <authorList>
            <person name="Quirk P.G."/>
            <person name="Krulwich T.A."/>
        </authorList>
    </citation>
    <scope>NUCLEOTIDE SEQUENCE</scope>
</reference>
<gene>
    <name evidence="2" type="primary">CSON008659</name>
</gene>
<dbReference type="EMBL" id="UFQT01003293">
    <property type="protein sequence ID" value="SSX34823.1"/>
    <property type="molecule type" value="Genomic_DNA"/>
</dbReference>
<organism evidence="2">
    <name type="scientific">Culicoides sonorensis</name>
    <name type="common">Biting midge</name>
    <dbReference type="NCBI Taxonomy" id="179676"/>
    <lineage>
        <taxon>Eukaryota</taxon>
        <taxon>Metazoa</taxon>
        <taxon>Ecdysozoa</taxon>
        <taxon>Arthropoda</taxon>
        <taxon>Hexapoda</taxon>
        <taxon>Insecta</taxon>
        <taxon>Pterygota</taxon>
        <taxon>Neoptera</taxon>
        <taxon>Endopterygota</taxon>
        <taxon>Diptera</taxon>
        <taxon>Nematocera</taxon>
        <taxon>Chironomoidea</taxon>
        <taxon>Ceratopogonidae</taxon>
        <taxon>Ceratopogoninae</taxon>
        <taxon>Culicoides</taxon>
        <taxon>Monoculicoides</taxon>
    </lineage>
</organism>
<evidence type="ECO:0000313" key="2">
    <source>
        <dbReference type="EMBL" id="SSX34823.1"/>
    </source>
</evidence>
<dbReference type="AlphaFoldDB" id="A0A336N1K3"/>
<dbReference type="EMBL" id="UFQS01003293">
    <property type="protein sequence ID" value="SSX15455.1"/>
    <property type="molecule type" value="Genomic_DNA"/>
</dbReference>
<evidence type="ECO:0000313" key="1">
    <source>
        <dbReference type="EMBL" id="SSX15455.1"/>
    </source>
</evidence>